<gene>
    <name evidence="1" type="ORF">LCGC14_1326180</name>
</gene>
<reference evidence="1" key="1">
    <citation type="journal article" date="2015" name="Nature">
        <title>Complex archaea that bridge the gap between prokaryotes and eukaryotes.</title>
        <authorList>
            <person name="Spang A."/>
            <person name="Saw J.H."/>
            <person name="Jorgensen S.L."/>
            <person name="Zaremba-Niedzwiedzka K."/>
            <person name="Martijn J."/>
            <person name="Lind A.E."/>
            <person name="van Eijk R."/>
            <person name="Schleper C."/>
            <person name="Guy L."/>
            <person name="Ettema T.J."/>
        </authorList>
    </citation>
    <scope>NUCLEOTIDE SEQUENCE</scope>
</reference>
<dbReference type="AlphaFoldDB" id="A0A0F9NKF8"/>
<comment type="caution">
    <text evidence="1">The sequence shown here is derived from an EMBL/GenBank/DDBJ whole genome shotgun (WGS) entry which is preliminary data.</text>
</comment>
<name>A0A0F9NKF8_9ZZZZ</name>
<proteinExistence type="predicted"/>
<dbReference type="EMBL" id="LAZR01007963">
    <property type="protein sequence ID" value="KKM81802.1"/>
    <property type="molecule type" value="Genomic_DNA"/>
</dbReference>
<evidence type="ECO:0000313" key="1">
    <source>
        <dbReference type="EMBL" id="KKM81802.1"/>
    </source>
</evidence>
<accession>A0A0F9NKF8</accession>
<sequence>MYPCGSCSDVYETQLEVEWHRHECQYYQMDLVEMKLDAEDYELWRIQSNLFNGLRK</sequence>
<organism evidence="1">
    <name type="scientific">marine sediment metagenome</name>
    <dbReference type="NCBI Taxonomy" id="412755"/>
    <lineage>
        <taxon>unclassified sequences</taxon>
        <taxon>metagenomes</taxon>
        <taxon>ecological metagenomes</taxon>
    </lineage>
</organism>
<protein>
    <submittedName>
        <fullName evidence="1">Uncharacterized protein</fullName>
    </submittedName>
</protein>